<dbReference type="InParanoid" id="A0A2K1JPF9"/>
<dbReference type="Gramene" id="Pp3c12_3980V3.2">
    <property type="protein sequence ID" value="Pp3c12_3980V3.2"/>
    <property type="gene ID" value="Pp3c12_3980"/>
</dbReference>
<reference evidence="1 3" key="1">
    <citation type="journal article" date="2008" name="Science">
        <title>The Physcomitrella genome reveals evolutionary insights into the conquest of land by plants.</title>
        <authorList>
            <person name="Rensing S."/>
            <person name="Lang D."/>
            <person name="Zimmer A."/>
            <person name="Terry A."/>
            <person name="Salamov A."/>
            <person name="Shapiro H."/>
            <person name="Nishiyama T."/>
            <person name="Perroud P.-F."/>
            <person name="Lindquist E."/>
            <person name="Kamisugi Y."/>
            <person name="Tanahashi T."/>
            <person name="Sakakibara K."/>
            <person name="Fujita T."/>
            <person name="Oishi K."/>
            <person name="Shin-I T."/>
            <person name="Kuroki Y."/>
            <person name="Toyoda A."/>
            <person name="Suzuki Y."/>
            <person name="Hashimoto A."/>
            <person name="Yamaguchi K."/>
            <person name="Sugano A."/>
            <person name="Kohara Y."/>
            <person name="Fujiyama A."/>
            <person name="Anterola A."/>
            <person name="Aoki S."/>
            <person name="Ashton N."/>
            <person name="Barbazuk W.B."/>
            <person name="Barker E."/>
            <person name="Bennetzen J."/>
            <person name="Bezanilla M."/>
            <person name="Blankenship R."/>
            <person name="Cho S.H."/>
            <person name="Dutcher S."/>
            <person name="Estelle M."/>
            <person name="Fawcett J.A."/>
            <person name="Gundlach H."/>
            <person name="Hanada K."/>
            <person name="Heyl A."/>
            <person name="Hicks K.A."/>
            <person name="Hugh J."/>
            <person name="Lohr M."/>
            <person name="Mayer K."/>
            <person name="Melkozernov A."/>
            <person name="Murata T."/>
            <person name="Nelson D."/>
            <person name="Pils B."/>
            <person name="Prigge M."/>
            <person name="Reiss B."/>
            <person name="Renner T."/>
            <person name="Rombauts S."/>
            <person name="Rushton P."/>
            <person name="Sanderfoot A."/>
            <person name="Schween G."/>
            <person name="Shiu S.-H."/>
            <person name="Stueber K."/>
            <person name="Theodoulou F.L."/>
            <person name="Tu H."/>
            <person name="Van de Peer Y."/>
            <person name="Verrier P.J."/>
            <person name="Waters E."/>
            <person name="Wood A."/>
            <person name="Yang L."/>
            <person name="Cove D."/>
            <person name="Cuming A."/>
            <person name="Hasebe M."/>
            <person name="Lucas S."/>
            <person name="Mishler D.B."/>
            <person name="Reski R."/>
            <person name="Grigoriev I."/>
            <person name="Quatrano R.S."/>
            <person name="Boore J.L."/>
        </authorList>
    </citation>
    <scope>NUCLEOTIDE SEQUENCE [LARGE SCALE GENOMIC DNA]</scope>
    <source>
        <strain evidence="2 3">cv. Gransden 2004</strain>
    </source>
</reference>
<dbReference type="EMBL" id="ABEU02000012">
    <property type="protein sequence ID" value="PNR43401.1"/>
    <property type="molecule type" value="Genomic_DNA"/>
</dbReference>
<reference evidence="2" key="3">
    <citation type="submission" date="2020-12" db="UniProtKB">
        <authorList>
            <consortium name="EnsemblPlants"/>
        </authorList>
    </citation>
    <scope>IDENTIFICATION</scope>
</reference>
<gene>
    <name evidence="1" type="ORF">PHYPA_015781</name>
</gene>
<sequence length="62" mass="7369">MSTMCRWLLLRRNCRCYHQNSIKSIIRSLTRSRKSVPLLFHGVASSEYQSYDHNVWFGISFS</sequence>
<protein>
    <submittedName>
        <fullName evidence="1 2">Uncharacterized protein</fullName>
    </submittedName>
</protein>
<dbReference type="Proteomes" id="UP000006727">
    <property type="component" value="Chromosome 12"/>
</dbReference>
<dbReference type="Gramene" id="Pp3c12_3980V3.1">
    <property type="protein sequence ID" value="Pp3c12_3980V3.1"/>
    <property type="gene ID" value="Pp3c12_3980"/>
</dbReference>
<reference evidence="1 3" key="2">
    <citation type="journal article" date="2018" name="Plant J.">
        <title>The Physcomitrella patens chromosome-scale assembly reveals moss genome structure and evolution.</title>
        <authorList>
            <person name="Lang D."/>
            <person name="Ullrich K.K."/>
            <person name="Murat F."/>
            <person name="Fuchs J."/>
            <person name="Jenkins J."/>
            <person name="Haas F.B."/>
            <person name="Piednoel M."/>
            <person name="Gundlach H."/>
            <person name="Van Bel M."/>
            <person name="Meyberg R."/>
            <person name="Vives C."/>
            <person name="Morata J."/>
            <person name="Symeonidi A."/>
            <person name="Hiss M."/>
            <person name="Muchero W."/>
            <person name="Kamisugi Y."/>
            <person name="Saleh O."/>
            <person name="Blanc G."/>
            <person name="Decker E.L."/>
            <person name="van Gessel N."/>
            <person name="Grimwood J."/>
            <person name="Hayes R.D."/>
            <person name="Graham S.W."/>
            <person name="Gunter L.E."/>
            <person name="McDaniel S.F."/>
            <person name="Hoernstein S.N.W."/>
            <person name="Larsson A."/>
            <person name="Li F.W."/>
            <person name="Perroud P.F."/>
            <person name="Phillips J."/>
            <person name="Ranjan P."/>
            <person name="Rokshar D.S."/>
            <person name="Rothfels C.J."/>
            <person name="Schneider L."/>
            <person name="Shu S."/>
            <person name="Stevenson D.W."/>
            <person name="Thummler F."/>
            <person name="Tillich M."/>
            <person name="Villarreal Aguilar J.C."/>
            <person name="Widiez T."/>
            <person name="Wong G.K."/>
            <person name="Wymore A."/>
            <person name="Zhang Y."/>
            <person name="Zimmer A.D."/>
            <person name="Quatrano R.S."/>
            <person name="Mayer K.F.X."/>
            <person name="Goodstein D."/>
            <person name="Casacuberta J.M."/>
            <person name="Vandepoele K."/>
            <person name="Reski R."/>
            <person name="Cuming A.C."/>
            <person name="Tuskan G.A."/>
            <person name="Maumus F."/>
            <person name="Salse J."/>
            <person name="Schmutz J."/>
            <person name="Rensing S.A."/>
        </authorList>
    </citation>
    <scope>NUCLEOTIDE SEQUENCE [LARGE SCALE GENOMIC DNA]</scope>
    <source>
        <strain evidence="2 3">cv. Gransden 2004</strain>
    </source>
</reference>
<accession>A0A2K1JPF9</accession>
<organism evidence="1">
    <name type="scientific">Physcomitrium patens</name>
    <name type="common">Spreading-leaved earth moss</name>
    <name type="synonym">Physcomitrella patens</name>
    <dbReference type="NCBI Taxonomy" id="3218"/>
    <lineage>
        <taxon>Eukaryota</taxon>
        <taxon>Viridiplantae</taxon>
        <taxon>Streptophyta</taxon>
        <taxon>Embryophyta</taxon>
        <taxon>Bryophyta</taxon>
        <taxon>Bryophytina</taxon>
        <taxon>Bryopsida</taxon>
        <taxon>Funariidae</taxon>
        <taxon>Funariales</taxon>
        <taxon>Funariaceae</taxon>
        <taxon>Physcomitrium</taxon>
    </lineage>
</organism>
<proteinExistence type="predicted"/>
<keyword evidence="3" id="KW-1185">Reference proteome</keyword>
<evidence type="ECO:0000313" key="3">
    <source>
        <dbReference type="Proteomes" id="UP000006727"/>
    </source>
</evidence>
<dbReference type="AlphaFoldDB" id="A0A2K1JPF9"/>
<evidence type="ECO:0000313" key="1">
    <source>
        <dbReference type="EMBL" id="PNR43401.1"/>
    </source>
</evidence>
<dbReference type="EnsemblPlants" id="Pp3c12_3980V3.1">
    <property type="protein sequence ID" value="Pp3c12_3980V3.1"/>
    <property type="gene ID" value="Pp3c12_3980"/>
</dbReference>
<evidence type="ECO:0000313" key="2">
    <source>
        <dbReference type="EnsemblPlants" id="Pp3c12_3980V3.1"/>
    </source>
</evidence>
<dbReference type="EnsemblPlants" id="Pp3c12_3980V3.2">
    <property type="protein sequence ID" value="Pp3c12_3980V3.2"/>
    <property type="gene ID" value="Pp3c12_3980"/>
</dbReference>
<name>A0A2K1JPF9_PHYPA</name>